<evidence type="ECO:0000313" key="2">
    <source>
        <dbReference type="Proteomes" id="UP000325684"/>
    </source>
</evidence>
<dbReference type="AlphaFoldDB" id="A0A5N3PFH7"/>
<accession>A0A5N3PFH7</accession>
<dbReference type="EMBL" id="VCMV01000006">
    <property type="protein sequence ID" value="KAB0268470.1"/>
    <property type="molecule type" value="Genomic_DNA"/>
</dbReference>
<dbReference type="Proteomes" id="UP000325684">
    <property type="component" value="Unassembled WGS sequence"/>
</dbReference>
<evidence type="ECO:0008006" key="3">
    <source>
        <dbReference type="Google" id="ProtNLM"/>
    </source>
</evidence>
<name>A0A5N3PFH7_9HYPH</name>
<reference evidence="1 2" key="1">
    <citation type="journal article" date="2019" name="Microorganisms">
        <title>Genome Insights into the Novel Species Microvirga brassicacearum, a Rapeseed Endophyte with Biotechnological Potential.</title>
        <authorList>
            <person name="Jimenez-Gomez A."/>
            <person name="Saati-Santamaria Z."/>
            <person name="Igual J.M."/>
            <person name="Rivas R."/>
            <person name="Mateos P.F."/>
            <person name="Garcia-Fraile P."/>
        </authorList>
    </citation>
    <scope>NUCLEOTIDE SEQUENCE [LARGE SCALE GENOMIC DNA]</scope>
    <source>
        <strain evidence="1 2">CDVBN77</strain>
    </source>
</reference>
<dbReference type="RefSeq" id="WP_150942652.1">
    <property type="nucleotide sequence ID" value="NZ_VCMV01000006.1"/>
</dbReference>
<evidence type="ECO:0000313" key="1">
    <source>
        <dbReference type="EMBL" id="KAB0268470.1"/>
    </source>
</evidence>
<proteinExistence type="predicted"/>
<sequence length="66" mass="7307">MAGNQEPAGGMIRMRSDPIKIVGLGLPVELIKAIDRLADRELISRASWLRRAILAELARRSPVNRS</sequence>
<gene>
    <name evidence="1" type="ORF">FEZ63_05615</name>
</gene>
<protein>
    <recommendedName>
        <fullName evidence="3">Ribbon-helix-helix protein, CopG family</fullName>
    </recommendedName>
</protein>
<comment type="caution">
    <text evidence="1">The sequence shown here is derived from an EMBL/GenBank/DDBJ whole genome shotgun (WGS) entry which is preliminary data.</text>
</comment>
<organism evidence="1 2">
    <name type="scientific">Microvirga brassicacearum</name>
    <dbReference type="NCBI Taxonomy" id="2580413"/>
    <lineage>
        <taxon>Bacteria</taxon>
        <taxon>Pseudomonadati</taxon>
        <taxon>Pseudomonadota</taxon>
        <taxon>Alphaproteobacteria</taxon>
        <taxon>Hyphomicrobiales</taxon>
        <taxon>Methylobacteriaceae</taxon>
        <taxon>Microvirga</taxon>
    </lineage>
</organism>
<keyword evidence="2" id="KW-1185">Reference proteome</keyword>